<organism evidence="1 2">
    <name type="scientific">Bacillus amyloliquefaciens</name>
    <name type="common">Bacillus velezensis</name>
    <dbReference type="NCBI Taxonomy" id="1390"/>
    <lineage>
        <taxon>Bacteria</taxon>
        <taxon>Bacillati</taxon>
        <taxon>Bacillota</taxon>
        <taxon>Bacilli</taxon>
        <taxon>Bacillales</taxon>
        <taxon>Bacillaceae</taxon>
        <taxon>Bacillus</taxon>
        <taxon>Bacillus amyloliquefaciens group</taxon>
    </lineage>
</organism>
<comment type="caution">
    <text evidence="1">The sequence shown here is derived from an EMBL/GenBank/DDBJ whole genome shotgun (WGS) entry which is preliminary data.</text>
</comment>
<accession>A0AAP4DIX8</accession>
<dbReference type="AlphaFoldDB" id="A0AAP4DIX8"/>
<dbReference type="Proteomes" id="UP001222377">
    <property type="component" value="Unassembled WGS sequence"/>
</dbReference>
<evidence type="ECO:0000313" key="2">
    <source>
        <dbReference type="Proteomes" id="UP001222377"/>
    </source>
</evidence>
<sequence length="55" mass="6319">MLVFEYGKTKQEALSNLCIKMIREYPDESFSTDSAKVSDYGNEGSDKRYVAEFQV</sequence>
<dbReference type="EMBL" id="JARKHX010000004">
    <property type="protein sequence ID" value="MDF4194862.1"/>
    <property type="molecule type" value="Genomic_DNA"/>
</dbReference>
<dbReference type="RefSeq" id="WP_276351209.1">
    <property type="nucleotide sequence ID" value="NZ_JARKHX010000004.1"/>
</dbReference>
<evidence type="ECO:0000313" key="1">
    <source>
        <dbReference type="EMBL" id="MDF4194862.1"/>
    </source>
</evidence>
<reference evidence="1" key="1">
    <citation type="submission" date="2023-02" db="EMBL/GenBank/DDBJ databases">
        <title>Draft Whole-Genome Sequences of Bacillus Strains of Potential Probiotic for Poultry.</title>
        <authorList>
            <person name="Ma L.M."/>
            <person name="Lopez-Guerra N."/>
            <person name="Zhang G."/>
        </authorList>
    </citation>
    <scope>NUCLEOTIDE SEQUENCE</scope>
    <source>
        <strain evidence="1">OSU1013-24</strain>
    </source>
</reference>
<name>A0AAP4DIX8_BACAM</name>
<proteinExistence type="predicted"/>
<gene>
    <name evidence="1" type="ORF">PV946_13975</name>
</gene>
<protein>
    <submittedName>
        <fullName evidence="1">Uncharacterized protein</fullName>
    </submittedName>
</protein>